<gene>
    <name evidence="1" type="ORF">FAB82_20635</name>
</gene>
<protein>
    <submittedName>
        <fullName evidence="1">Uncharacterized protein</fullName>
    </submittedName>
</protein>
<reference evidence="2" key="1">
    <citation type="submission" date="2019-04" db="EMBL/GenBank/DDBJ databases">
        <title>Nocardioides xinjiangensis sp. nov.</title>
        <authorList>
            <person name="Liu S."/>
        </authorList>
    </citation>
    <scope>NUCLEOTIDE SEQUENCE [LARGE SCALE GENOMIC DNA]</scope>
    <source>
        <strain evidence="2">18</strain>
    </source>
</reference>
<dbReference type="EMBL" id="STGY01000071">
    <property type="protein sequence ID" value="THV36971.1"/>
    <property type="molecule type" value="Genomic_DNA"/>
</dbReference>
<accession>A0A4S8Q1K2</accession>
<evidence type="ECO:0000313" key="1">
    <source>
        <dbReference type="EMBL" id="THV36971.1"/>
    </source>
</evidence>
<dbReference type="AlphaFoldDB" id="A0A4S8Q1K2"/>
<dbReference type="OrthoDB" id="3405429at2"/>
<name>A0A4S8Q1K2_9ACTN</name>
<comment type="caution">
    <text evidence="1">The sequence shown here is derived from an EMBL/GenBank/DDBJ whole genome shotgun (WGS) entry which is preliminary data.</text>
</comment>
<proteinExistence type="predicted"/>
<evidence type="ECO:0000313" key="2">
    <source>
        <dbReference type="Proteomes" id="UP000308760"/>
    </source>
</evidence>
<dbReference type="Proteomes" id="UP000308760">
    <property type="component" value="Unassembled WGS sequence"/>
</dbReference>
<keyword evidence="2" id="KW-1185">Reference proteome</keyword>
<dbReference type="RefSeq" id="WP_136536447.1">
    <property type="nucleotide sequence ID" value="NZ_STGY01000071.1"/>
</dbReference>
<reference evidence="1 2" key="2">
    <citation type="submission" date="2019-05" db="EMBL/GenBank/DDBJ databases">
        <title>Glycomyces buryatensis sp. nov.</title>
        <authorList>
            <person name="Nikitina E."/>
        </authorList>
    </citation>
    <scope>NUCLEOTIDE SEQUENCE [LARGE SCALE GENOMIC DNA]</scope>
    <source>
        <strain evidence="1 2">18</strain>
    </source>
</reference>
<organism evidence="1 2">
    <name type="scientific">Glycomyces buryatensis</name>
    <dbReference type="NCBI Taxonomy" id="2570927"/>
    <lineage>
        <taxon>Bacteria</taxon>
        <taxon>Bacillati</taxon>
        <taxon>Actinomycetota</taxon>
        <taxon>Actinomycetes</taxon>
        <taxon>Glycomycetales</taxon>
        <taxon>Glycomycetaceae</taxon>
        <taxon>Glycomyces</taxon>
    </lineage>
</organism>
<sequence>MWVLIIIVAVGAAGWFAVSCQAGKENAERPVTEEEAQLLAGVRGRNHEADPVAVRMRFPVEGDEITVDAYLDWQTPMLYARFPTSDGGHELIQAVPGLVATHADDEESFGDVTAPENGWTSRQMLSGASDQMESMLDIMVSSVFTLTSEKGDDADYMAEHATWREEGIIDGADVATFRAPIMVDSDEQTGTSPEGLYSIDGEGDIRRFQVNTGGAELAAVDFLREVDFDATALHPVDLLGGPKIEPTEVDEDMAETIAGLRQENWLSSAKVDMTVPTGDDKVVNGHGYVDWRTMTAYLNITDAEGSRLFLARPGGVASLETDSDELPETLPEDGWEMHALTDEDVADSFGPVESMAYRLLEMAAESADDAGTIAEQASQLRVDEAEGEKTFVVEYPVAGDAEAAAGESAFRYYVAEGRLSQVEMMTYYGVASAELAYEDYPMTTIPWEVSERIG</sequence>